<feature type="transmembrane region" description="Helical" evidence="1">
    <location>
        <begin position="20"/>
        <end position="40"/>
    </location>
</feature>
<name>A0ABV7EAD8_9SPHN</name>
<evidence type="ECO:0000313" key="3">
    <source>
        <dbReference type="Proteomes" id="UP001595456"/>
    </source>
</evidence>
<evidence type="ECO:0000256" key="1">
    <source>
        <dbReference type="SAM" id="Phobius"/>
    </source>
</evidence>
<organism evidence="2 3">
    <name type="scientific">Alteraurantiacibacter palmitatis</name>
    <dbReference type="NCBI Taxonomy" id="2054628"/>
    <lineage>
        <taxon>Bacteria</taxon>
        <taxon>Pseudomonadati</taxon>
        <taxon>Pseudomonadota</taxon>
        <taxon>Alphaproteobacteria</taxon>
        <taxon>Sphingomonadales</taxon>
        <taxon>Erythrobacteraceae</taxon>
        <taxon>Alteraurantiacibacter</taxon>
    </lineage>
</organism>
<keyword evidence="3" id="KW-1185">Reference proteome</keyword>
<dbReference type="EMBL" id="JBHRST010000019">
    <property type="protein sequence ID" value="MFC3098521.1"/>
    <property type="molecule type" value="Genomic_DNA"/>
</dbReference>
<comment type="caution">
    <text evidence="2">The sequence shown here is derived from an EMBL/GenBank/DDBJ whole genome shotgun (WGS) entry which is preliminary data.</text>
</comment>
<keyword evidence="1" id="KW-0472">Membrane</keyword>
<gene>
    <name evidence="2" type="ORF">ACFODU_12055</name>
</gene>
<feature type="transmembrane region" description="Helical" evidence="1">
    <location>
        <begin position="52"/>
        <end position="72"/>
    </location>
</feature>
<keyword evidence="1" id="KW-0812">Transmembrane</keyword>
<accession>A0ABV7EAD8</accession>
<dbReference type="Proteomes" id="UP001595456">
    <property type="component" value="Unassembled WGS sequence"/>
</dbReference>
<sequence>MNWGFDGKPNSWAPPRVGLAIIPVLGTLVLLALAVLLAWLTPPEERAAALPVILLGGLGLLAVHAGHLHFALRQRDD</sequence>
<dbReference type="RefSeq" id="WP_336927194.1">
    <property type="nucleotide sequence ID" value="NZ_JBANRO010000012.1"/>
</dbReference>
<protein>
    <submittedName>
        <fullName evidence="2">Uncharacterized protein</fullName>
    </submittedName>
</protein>
<reference evidence="3" key="1">
    <citation type="journal article" date="2019" name="Int. J. Syst. Evol. Microbiol.">
        <title>The Global Catalogue of Microorganisms (GCM) 10K type strain sequencing project: providing services to taxonomists for standard genome sequencing and annotation.</title>
        <authorList>
            <consortium name="The Broad Institute Genomics Platform"/>
            <consortium name="The Broad Institute Genome Sequencing Center for Infectious Disease"/>
            <person name="Wu L."/>
            <person name="Ma J."/>
        </authorList>
    </citation>
    <scope>NUCLEOTIDE SEQUENCE [LARGE SCALE GENOMIC DNA]</scope>
    <source>
        <strain evidence="3">KCTC 52607</strain>
    </source>
</reference>
<proteinExistence type="predicted"/>
<evidence type="ECO:0000313" key="2">
    <source>
        <dbReference type="EMBL" id="MFC3098521.1"/>
    </source>
</evidence>
<keyword evidence="1" id="KW-1133">Transmembrane helix</keyword>